<proteinExistence type="predicted"/>
<dbReference type="AlphaFoldDB" id="A0A1V0M6H1"/>
<name>A0A1V0M6H1_PSEAI</name>
<geneLocation type="plasmid" evidence="1">
    <name>pJB37</name>
</geneLocation>
<reference evidence="1" key="1">
    <citation type="submission" date="2017-01" db="EMBL/GenBank/DDBJ databases">
        <title>Complete nucleotide sequence of an IncP-2 blaVIM-2-harboring megaplasmid from Pseudomonas aeruginosa.</title>
        <authorList>
            <person name="Botelho J."/>
            <person name="Grosso F."/>
            <person name="Mabrouk A."/>
            <person name="Peixe L."/>
        </authorList>
    </citation>
    <scope>NUCLEOTIDE SEQUENCE</scope>
    <source>
        <strain evidence="1">FFUP_PS_37</strain>
        <plasmid evidence="1">pJB37</plasmid>
    </source>
</reference>
<protein>
    <submittedName>
        <fullName evidence="1">Uncharacterized protein</fullName>
    </submittedName>
</protein>
<accession>A0A1V0M6H1</accession>
<organism evidence="1">
    <name type="scientific">Pseudomonas aeruginosa</name>
    <dbReference type="NCBI Taxonomy" id="287"/>
    <lineage>
        <taxon>Bacteria</taxon>
        <taxon>Pseudomonadati</taxon>
        <taxon>Pseudomonadota</taxon>
        <taxon>Gammaproteobacteria</taxon>
        <taxon>Pseudomonadales</taxon>
        <taxon>Pseudomonadaceae</taxon>
        <taxon>Pseudomonas</taxon>
    </lineage>
</organism>
<keyword evidence="1" id="KW-0614">Plasmid</keyword>
<dbReference type="EMBL" id="KY494864">
    <property type="protein sequence ID" value="ARD70480.1"/>
    <property type="molecule type" value="Genomic_DNA"/>
</dbReference>
<evidence type="ECO:0000313" key="1">
    <source>
        <dbReference type="EMBL" id="ARD70480.1"/>
    </source>
</evidence>
<sequence>MRPSLPNVGRYCLTLSNRRSTMDLDQLLDAIRAYYGDTSRSRKATREGLEEAQSEIETLIDSLAD</sequence>